<name>A0ABQ8TQK8_PERAM</name>
<gene>
    <name evidence="1" type="ORF">ANN_00370</name>
</gene>
<reference evidence="1 2" key="1">
    <citation type="journal article" date="2022" name="Allergy">
        <title>Genome assembly and annotation of Periplaneta americana reveal a comprehensive cockroach allergen profile.</title>
        <authorList>
            <person name="Wang L."/>
            <person name="Xiong Q."/>
            <person name="Saelim N."/>
            <person name="Wang L."/>
            <person name="Nong W."/>
            <person name="Wan A.T."/>
            <person name="Shi M."/>
            <person name="Liu X."/>
            <person name="Cao Q."/>
            <person name="Hui J.H.L."/>
            <person name="Sookrung N."/>
            <person name="Leung T.F."/>
            <person name="Tungtrongchitr A."/>
            <person name="Tsui S.K.W."/>
        </authorList>
    </citation>
    <scope>NUCLEOTIDE SEQUENCE [LARGE SCALE GENOMIC DNA]</scope>
    <source>
        <strain evidence="1">PWHHKU_190912</strain>
    </source>
</reference>
<keyword evidence="2" id="KW-1185">Reference proteome</keyword>
<dbReference type="Proteomes" id="UP001148838">
    <property type="component" value="Unassembled WGS sequence"/>
</dbReference>
<dbReference type="EMBL" id="JAJSOF020000003">
    <property type="protein sequence ID" value="KAJ4448978.1"/>
    <property type="molecule type" value="Genomic_DNA"/>
</dbReference>
<evidence type="ECO:0000313" key="2">
    <source>
        <dbReference type="Proteomes" id="UP001148838"/>
    </source>
</evidence>
<evidence type="ECO:0000313" key="1">
    <source>
        <dbReference type="EMBL" id="KAJ4448978.1"/>
    </source>
</evidence>
<sequence>MSKRKVFKLEDRVNISTDIERGLTQTGINNNFRRKCFPEPFRLYGAFPESYSSFTSSFSLSNIRFHTEWTWRTVKDSVYQNILTTPDDMQQRIRHACASIQPAACRTCHTVFWGTPSNQEYLRNFPLLMNISTSQRFEVPTLHSCHNPDDLRNYAVKLTGFLEFGKDAATLPSRGFDGHLSILLNEGCDWLLKEKTRFPSQRVKVDAHWHEPTGTERTGNILRETYACILNAEFPMTIGCIRMSSLVFGEKCVGCSQYFPTQHVLTTCRLYRNIPSSERQSFRGRRTAVDFRSGRFVPVSVNLKPAIC</sequence>
<accession>A0ABQ8TQK8</accession>
<proteinExistence type="predicted"/>
<protein>
    <submittedName>
        <fullName evidence="1">Uncharacterized protein</fullName>
    </submittedName>
</protein>
<organism evidence="1 2">
    <name type="scientific">Periplaneta americana</name>
    <name type="common">American cockroach</name>
    <name type="synonym">Blatta americana</name>
    <dbReference type="NCBI Taxonomy" id="6978"/>
    <lineage>
        <taxon>Eukaryota</taxon>
        <taxon>Metazoa</taxon>
        <taxon>Ecdysozoa</taxon>
        <taxon>Arthropoda</taxon>
        <taxon>Hexapoda</taxon>
        <taxon>Insecta</taxon>
        <taxon>Pterygota</taxon>
        <taxon>Neoptera</taxon>
        <taxon>Polyneoptera</taxon>
        <taxon>Dictyoptera</taxon>
        <taxon>Blattodea</taxon>
        <taxon>Blattoidea</taxon>
        <taxon>Blattidae</taxon>
        <taxon>Blattinae</taxon>
        <taxon>Periplaneta</taxon>
    </lineage>
</organism>
<comment type="caution">
    <text evidence="1">The sequence shown here is derived from an EMBL/GenBank/DDBJ whole genome shotgun (WGS) entry which is preliminary data.</text>
</comment>